<gene>
    <name evidence="1" type="ORF">M0R45_030324</name>
</gene>
<comment type="caution">
    <text evidence="1">The sequence shown here is derived from an EMBL/GenBank/DDBJ whole genome shotgun (WGS) entry which is preliminary data.</text>
</comment>
<evidence type="ECO:0000313" key="2">
    <source>
        <dbReference type="Proteomes" id="UP001457282"/>
    </source>
</evidence>
<dbReference type="AlphaFoldDB" id="A0AAW1WCM7"/>
<name>A0AAW1WCM7_RUBAR</name>
<protein>
    <recommendedName>
        <fullName evidence="3">DUF4283 domain-containing protein</fullName>
    </recommendedName>
</protein>
<evidence type="ECO:0000313" key="1">
    <source>
        <dbReference type="EMBL" id="KAK9921828.1"/>
    </source>
</evidence>
<keyword evidence="2" id="KW-1185">Reference proteome</keyword>
<dbReference type="PANTHER" id="PTHR31286">
    <property type="entry name" value="GLYCINE-RICH CELL WALL STRUCTURAL PROTEIN 1.8-LIKE"/>
    <property type="match status" value="1"/>
</dbReference>
<sequence length="319" mass="36378">MPVNERSTIVGIDQPPQRNNWFWSNLLSLVFLGSNDDPGTAGTDYSSFSFIIGDAVTAENLPSLPIPEVRGDKIFVKISEDLYEEQLKLFRTNLIGRLLLRKGSIPLRTDTIKTSLDVLWKPSNSWHLVPLGRGFFDIHFDSEADMKRIWNGGTCVLNNGLSQDYWHPRILMGIANGIGTPLQIDKATKERQFGYYARILVDIDLSKDHPTSLIVERGNHAFLVAIDYETSLDKLKNIHAKERPRSRSRKRGYLSDHLVGDRLPHHQEYRVKVTSVNVPLLDQQGLRNTHGETPLVSHHVEIENRFAICYDPEHIYAFN</sequence>
<organism evidence="1 2">
    <name type="scientific">Rubus argutus</name>
    <name type="common">Southern blackberry</name>
    <dbReference type="NCBI Taxonomy" id="59490"/>
    <lineage>
        <taxon>Eukaryota</taxon>
        <taxon>Viridiplantae</taxon>
        <taxon>Streptophyta</taxon>
        <taxon>Embryophyta</taxon>
        <taxon>Tracheophyta</taxon>
        <taxon>Spermatophyta</taxon>
        <taxon>Magnoliopsida</taxon>
        <taxon>eudicotyledons</taxon>
        <taxon>Gunneridae</taxon>
        <taxon>Pentapetalae</taxon>
        <taxon>rosids</taxon>
        <taxon>fabids</taxon>
        <taxon>Rosales</taxon>
        <taxon>Rosaceae</taxon>
        <taxon>Rosoideae</taxon>
        <taxon>Rosoideae incertae sedis</taxon>
        <taxon>Rubus</taxon>
    </lineage>
</organism>
<accession>A0AAW1WCM7</accession>
<dbReference type="PANTHER" id="PTHR31286:SF60">
    <property type="entry name" value="PROTEIN, PUTATIVE-RELATED"/>
    <property type="match status" value="1"/>
</dbReference>
<proteinExistence type="predicted"/>
<reference evidence="1 2" key="1">
    <citation type="journal article" date="2023" name="G3 (Bethesda)">
        <title>A chromosome-length genome assembly and annotation of blackberry (Rubus argutus, cv. 'Hillquist').</title>
        <authorList>
            <person name="Bruna T."/>
            <person name="Aryal R."/>
            <person name="Dudchenko O."/>
            <person name="Sargent D.J."/>
            <person name="Mead D."/>
            <person name="Buti M."/>
            <person name="Cavallini A."/>
            <person name="Hytonen T."/>
            <person name="Andres J."/>
            <person name="Pham M."/>
            <person name="Weisz D."/>
            <person name="Mascagni F."/>
            <person name="Usai G."/>
            <person name="Natali L."/>
            <person name="Bassil N."/>
            <person name="Fernandez G.E."/>
            <person name="Lomsadze A."/>
            <person name="Armour M."/>
            <person name="Olukolu B."/>
            <person name="Poorten T."/>
            <person name="Britton C."/>
            <person name="Davik J."/>
            <person name="Ashrafi H."/>
            <person name="Aiden E.L."/>
            <person name="Borodovsky M."/>
            <person name="Worthington M."/>
        </authorList>
    </citation>
    <scope>NUCLEOTIDE SEQUENCE [LARGE SCALE GENOMIC DNA]</scope>
    <source>
        <strain evidence="1">PI 553951</strain>
    </source>
</reference>
<dbReference type="Proteomes" id="UP001457282">
    <property type="component" value="Unassembled WGS sequence"/>
</dbReference>
<evidence type="ECO:0008006" key="3">
    <source>
        <dbReference type="Google" id="ProtNLM"/>
    </source>
</evidence>
<dbReference type="EMBL" id="JBEDUW010000006">
    <property type="protein sequence ID" value="KAK9921828.1"/>
    <property type="molecule type" value="Genomic_DNA"/>
</dbReference>
<dbReference type="InterPro" id="IPR040256">
    <property type="entry name" value="At4g02000-like"/>
</dbReference>